<dbReference type="Proteomes" id="UP000289821">
    <property type="component" value="Unassembled WGS sequence"/>
</dbReference>
<keyword evidence="1" id="KW-0472">Membrane</keyword>
<dbReference type="RefSeq" id="WP_128761120.1">
    <property type="nucleotide sequence ID" value="NZ_QOVI01000003.1"/>
</dbReference>
<dbReference type="EMBL" id="QOVI01000003">
    <property type="protein sequence ID" value="RXG15554.1"/>
    <property type="molecule type" value="Genomic_DNA"/>
</dbReference>
<proteinExistence type="predicted"/>
<dbReference type="AlphaFoldDB" id="A0A4Q0NVF3"/>
<protein>
    <submittedName>
        <fullName evidence="2">Uncharacterized protein</fullName>
    </submittedName>
</protein>
<gene>
    <name evidence="2" type="ORF">DSM04_103443</name>
</gene>
<keyword evidence="1" id="KW-1133">Transmembrane helix</keyword>
<sequence>MKSEKENKHKQFDVPQGYFESFDERLMTELKFHQLFPKKSDGFKVPENYFDQVEKTIIQLNKPQGKLVNYNFKTVIGSAAAIAAVLLLLFYVVNPIDKEMEFDSLSITSLENFFEDEERLQDYFSAEELSTIENNTSIFDDQVVTDDIIYEYVDQDIIQSSLADQ</sequence>
<evidence type="ECO:0000313" key="3">
    <source>
        <dbReference type="Proteomes" id="UP000289821"/>
    </source>
</evidence>
<evidence type="ECO:0000313" key="2">
    <source>
        <dbReference type="EMBL" id="RXG15554.1"/>
    </source>
</evidence>
<comment type="caution">
    <text evidence="2">The sequence shown here is derived from an EMBL/GenBank/DDBJ whole genome shotgun (WGS) entry which is preliminary data.</text>
</comment>
<organism evidence="2 3">
    <name type="scientific">Leeuwenhoekiella aestuarii</name>
    <dbReference type="NCBI Taxonomy" id="2249426"/>
    <lineage>
        <taxon>Bacteria</taxon>
        <taxon>Pseudomonadati</taxon>
        <taxon>Bacteroidota</taxon>
        <taxon>Flavobacteriia</taxon>
        <taxon>Flavobacteriales</taxon>
        <taxon>Flavobacteriaceae</taxon>
        <taxon>Leeuwenhoekiella</taxon>
    </lineage>
</organism>
<accession>A0A4Q0NVF3</accession>
<reference evidence="2 3" key="1">
    <citation type="submission" date="2018-07" db="EMBL/GenBank/DDBJ databases">
        <title>Leeuwenhoekiella genomics.</title>
        <authorList>
            <person name="Tahon G."/>
            <person name="Willems A."/>
        </authorList>
    </citation>
    <scope>NUCLEOTIDE SEQUENCE [LARGE SCALE GENOMIC DNA]</scope>
    <source>
        <strain evidence="2 3">R-50232</strain>
    </source>
</reference>
<dbReference type="OrthoDB" id="981524at2"/>
<name>A0A4Q0NVF3_9FLAO</name>
<evidence type="ECO:0000256" key="1">
    <source>
        <dbReference type="SAM" id="Phobius"/>
    </source>
</evidence>
<keyword evidence="3" id="KW-1185">Reference proteome</keyword>
<feature type="transmembrane region" description="Helical" evidence="1">
    <location>
        <begin position="70"/>
        <end position="93"/>
    </location>
</feature>
<keyword evidence="1" id="KW-0812">Transmembrane</keyword>